<keyword evidence="3" id="KW-0418">Kinase</keyword>
<gene>
    <name evidence="3" type="ORF">HRI_000690700</name>
</gene>
<keyword evidence="1" id="KW-0732">Signal</keyword>
<reference evidence="3" key="1">
    <citation type="submission" date="2023-05" db="EMBL/GenBank/DDBJ databases">
        <title>Genome and transcriptome analyses reveal genes involved in the formation of fine ridges on petal epidermal cells in Hibiscus trionum.</title>
        <authorList>
            <person name="Koshimizu S."/>
            <person name="Masuda S."/>
            <person name="Ishii T."/>
            <person name="Shirasu K."/>
            <person name="Hoshino A."/>
            <person name="Arita M."/>
        </authorList>
    </citation>
    <scope>NUCLEOTIDE SEQUENCE</scope>
    <source>
        <strain evidence="3">Hamamatsu line</strain>
    </source>
</reference>
<comment type="caution">
    <text evidence="3">The sequence shown here is derived from an EMBL/GenBank/DDBJ whole genome shotgun (WGS) entry which is preliminary data.</text>
</comment>
<evidence type="ECO:0000256" key="1">
    <source>
        <dbReference type="ARBA" id="ARBA00022729"/>
    </source>
</evidence>
<dbReference type="SUPFAM" id="SSF56112">
    <property type="entry name" value="Protein kinase-like (PK-like)"/>
    <property type="match status" value="1"/>
</dbReference>
<proteinExistence type="predicted"/>
<sequence>MIDQTHTKTDIRGTKGYVAPEWFRNMPVTAKVDVYSFGVLLLEIICCRRSVAAETDGDSSSILTYWAYDCFIEGTIDALIGDDMEAIHDRKRLEMLLMTALWCIQEDPCLRPNMRKVAQMLEGVVQVTIPPNPSPFTISVP</sequence>
<organism evidence="3 4">
    <name type="scientific">Hibiscus trionum</name>
    <name type="common">Flower of an hour</name>
    <dbReference type="NCBI Taxonomy" id="183268"/>
    <lineage>
        <taxon>Eukaryota</taxon>
        <taxon>Viridiplantae</taxon>
        <taxon>Streptophyta</taxon>
        <taxon>Embryophyta</taxon>
        <taxon>Tracheophyta</taxon>
        <taxon>Spermatophyta</taxon>
        <taxon>Magnoliopsida</taxon>
        <taxon>eudicotyledons</taxon>
        <taxon>Gunneridae</taxon>
        <taxon>Pentapetalae</taxon>
        <taxon>rosids</taxon>
        <taxon>malvids</taxon>
        <taxon>Malvales</taxon>
        <taxon>Malvaceae</taxon>
        <taxon>Malvoideae</taxon>
        <taxon>Hibiscus</taxon>
    </lineage>
</organism>
<dbReference type="InterPro" id="IPR011009">
    <property type="entry name" value="Kinase-like_dom_sf"/>
</dbReference>
<feature type="domain" description="Protein kinase" evidence="2">
    <location>
        <begin position="1"/>
        <end position="137"/>
    </location>
</feature>
<dbReference type="OrthoDB" id="5857966at2759"/>
<accession>A0A9W7H356</accession>
<dbReference type="Gene3D" id="1.10.510.10">
    <property type="entry name" value="Transferase(Phosphotransferase) domain 1"/>
    <property type="match status" value="1"/>
</dbReference>
<dbReference type="InterPro" id="IPR000719">
    <property type="entry name" value="Prot_kinase_dom"/>
</dbReference>
<dbReference type="PANTHER" id="PTHR47976:SF15">
    <property type="entry name" value="G-TYPE LECTIN S-RECEPTOR-LIKE SERINE_THREONINE-PROTEIN KINASE RLK1"/>
    <property type="match status" value="1"/>
</dbReference>
<dbReference type="GO" id="GO:0004672">
    <property type="term" value="F:protein kinase activity"/>
    <property type="evidence" value="ECO:0007669"/>
    <property type="project" value="InterPro"/>
</dbReference>
<dbReference type="EMBL" id="BSYR01000008">
    <property type="protein sequence ID" value="GMI70214.1"/>
    <property type="molecule type" value="Genomic_DNA"/>
</dbReference>
<dbReference type="PANTHER" id="PTHR47976">
    <property type="entry name" value="G-TYPE LECTIN S-RECEPTOR-LIKE SERINE/THREONINE-PROTEIN KINASE SD2-5"/>
    <property type="match status" value="1"/>
</dbReference>
<evidence type="ECO:0000313" key="3">
    <source>
        <dbReference type="EMBL" id="GMI70214.1"/>
    </source>
</evidence>
<dbReference type="GO" id="GO:0005524">
    <property type="term" value="F:ATP binding"/>
    <property type="evidence" value="ECO:0007669"/>
    <property type="project" value="InterPro"/>
</dbReference>
<keyword evidence="3" id="KW-0808">Transferase</keyword>
<keyword evidence="4" id="KW-1185">Reference proteome</keyword>
<dbReference type="AlphaFoldDB" id="A0A9W7H356"/>
<dbReference type="Pfam" id="PF00069">
    <property type="entry name" value="Pkinase"/>
    <property type="match status" value="1"/>
</dbReference>
<dbReference type="PROSITE" id="PS50011">
    <property type="entry name" value="PROTEIN_KINASE_DOM"/>
    <property type="match status" value="1"/>
</dbReference>
<dbReference type="Proteomes" id="UP001165190">
    <property type="component" value="Unassembled WGS sequence"/>
</dbReference>
<keyword evidence="3" id="KW-0675">Receptor</keyword>
<evidence type="ECO:0000259" key="2">
    <source>
        <dbReference type="PROSITE" id="PS50011"/>
    </source>
</evidence>
<dbReference type="InterPro" id="IPR051343">
    <property type="entry name" value="G-type_lectin_kinases/EP1-like"/>
</dbReference>
<evidence type="ECO:0000313" key="4">
    <source>
        <dbReference type="Proteomes" id="UP001165190"/>
    </source>
</evidence>
<protein>
    <submittedName>
        <fullName evidence="3">Receptor-like protein kinase 1</fullName>
    </submittedName>
</protein>
<name>A0A9W7H356_HIBTR</name>